<dbReference type="GO" id="GO:0032259">
    <property type="term" value="P:methylation"/>
    <property type="evidence" value="ECO:0007669"/>
    <property type="project" value="UniProtKB-KW"/>
</dbReference>
<reference evidence="4" key="2">
    <citation type="journal article" date="2021" name="Microbiome">
        <title>Successional dynamics and alternative stable states in a saline activated sludge microbial community over 9 years.</title>
        <authorList>
            <person name="Wang Y."/>
            <person name="Ye J."/>
            <person name="Ju F."/>
            <person name="Liu L."/>
            <person name="Boyd J.A."/>
            <person name="Deng Y."/>
            <person name="Parks D.H."/>
            <person name="Jiang X."/>
            <person name="Yin X."/>
            <person name="Woodcroft B.J."/>
            <person name="Tyson G.W."/>
            <person name="Hugenholtz P."/>
            <person name="Polz M.F."/>
            <person name="Zhang T."/>
        </authorList>
    </citation>
    <scope>NUCLEOTIDE SEQUENCE</scope>
    <source>
        <strain evidence="4">HKST-UBA09</strain>
    </source>
</reference>
<proteinExistence type="predicted"/>
<dbReference type="SUPFAM" id="SSF53335">
    <property type="entry name" value="S-adenosyl-L-methionine-dependent methyltransferases"/>
    <property type="match status" value="1"/>
</dbReference>
<dbReference type="GO" id="GO:0008168">
    <property type="term" value="F:methyltransferase activity"/>
    <property type="evidence" value="ECO:0007669"/>
    <property type="project" value="UniProtKB-KW"/>
</dbReference>
<dbReference type="Proteomes" id="UP000714915">
    <property type="component" value="Unassembled WGS sequence"/>
</dbReference>
<sequence>MKLVIFGRNKEIARIELYEVLSRMSIRFSLDYEEDRYWIISCEDETNINFHEIIQNLAGTLRIVDIKQVLHTIHDLDLEQWDLYLPKKYNYAISETGLNEEERDIVTEHAKAFAKNTNSKAIFKNPKSSGKERLIDPSSYISWNLEDGVEYVYFKSKDGDIYSGVTEGCGNTKIFKMLDTHLPARRFTHGTSFRVARMMMNILDLKENQTLADPFCGTGTFLIEGLLQRLNVIGIDNDSELVNDSKQNLHWLKNEFEINNSSEVILGDAKKTEFVADGVIFEPYMGPFLKNIPSIKEAKYIWNELNDLYNETFANLSMNLKLGNKVVCILPDIPSTSGEIFKLDEKVFESNGFMYTSLPSFLKTSAKIKYDTPDGSKIIRHVYILEKV</sequence>
<dbReference type="Gene3D" id="3.40.50.150">
    <property type="entry name" value="Vaccinia Virus protein VP39"/>
    <property type="match status" value="1"/>
</dbReference>
<dbReference type="InterPro" id="IPR053943">
    <property type="entry name" value="RlmKL-like_Mtase_CS"/>
</dbReference>
<accession>A0A955LC12</accession>
<evidence type="ECO:0000256" key="2">
    <source>
        <dbReference type="ARBA" id="ARBA00022679"/>
    </source>
</evidence>
<organism evidence="4 5">
    <name type="scientific">Candidatus Dojkabacteria bacterium</name>
    <dbReference type="NCBI Taxonomy" id="2099670"/>
    <lineage>
        <taxon>Bacteria</taxon>
        <taxon>Candidatus Dojkabacteria</taxon>
    </lineage>
</organism>
<dbReference type="PROSITE" id="PS01261">
    <property type="entry name" value="UPF0020"/>
    <property type="match status" value="1"/>
</dbReference>
<evidence type="ECO:0000259" key="3">
    <source>
        <dbReference type="Pfam" id="PF01170"/>
    </source>
</evidence>
<dbReference type="InterPro" id="IPR029063">
    <property type="entry name" value="SAM-dependent_MTases_sf"/>
</dbReference>
<reference evidence="4" key="1">
    <citation type="submission" date="2020-04" db="EMBL/GenBank/DDBJ databases">
        <authorList>
            <person name="Zhang T."/>
        </authorList>
    </citation>
    <scope>NUCLEOTIDE SEQUENCE</scope>
    <source>
        <strain evidence="4">HKST-UBA09</strain>
    </source>
</reference>
<evidence type="ECO:0000256" key="1">
    <source>
        <dbReference type="ARBA" id="ARBA00022603"/>
    </source>
</evidence>
<dbReference type="AlphaFoldDB" id="A0A955LC12"/>
<keyword evidence="2" id="KW-0808">Transferase</keyword>
<dbReference type="CDD" id="cd02440">
    <property type="entry name" value="AdoMet_MTases"/>
    <property type="match status" value="1"/>
</dbReference>
<comment type="caution">
    <text evidence="4">The sequence shown here is derived from an EMBL/GenBank/DDBJ whole genome shotgun (WGS) entry which is preliminary data.</text>
</comment>
<dbReference type="InterPro" id="IPR000241">
    <property type="entry name" value="RlmKL-like_Mtase"/>
</dbReference>
<dbReference type="Pfam" id="PF01170">
    <property type="entry name" value="UPF0020"/>
    <property type="match status" value="1"/>
</dbReference>
<name>A0A955LC12_9BACT</name>
<gene>
    <name evidence="4" type="ORF">KC669_04550</name>
</gene>
<dbReference type="EMBL" id="JAGQLF010000077">
    <property type="protein sequence ID" value="MCA9387276.1"/>
    <property type="molecule type" value="Genomic_DNA"/>
</dbReference>
<evidence type="ECO:0000313" key="5">
    <source>
        <dbReference type="Proteomes" id="UP000714915"/>
    </source>
</evidence>
<protein>
    <recommendedName>
        <fullName evidence="3">Ribosomal RNA large subunit methyltransferase K/L-like methyltransferase domain-containing protein</fullName>
    </recommendedName>
</protein>
<feature type="domain" description="Ribosomal RNA large subunit methyltransferase K/L-like methyltransferase" evidence="3">
    <location>
        <begin position="194"/>
        <end position="250"/>
    </location>
</feature>
<evidence type="ECO:0000313" key="4">
    <source>
        <dbReference type="EMBL" id="MCA9387276.1"/>
    </source>
</evidence>
<keyword evidence="1" id="KW-0489">Methyltransferase</keyword>